<evidence type="ECO:0000256" key="10">
    <source>
        <dbReference type="ARBA" id="ARBA00023186"/>
    </source>
</evidence>
<feature type="signal peptide" evidence="14">
    <location>
        <begin position="1"/>
        <end position="27"/>
    </location>
</feature>
<dbReference type="SUPFAM" id="SSF89392">
    <property type="entry name" value="Prokaryotic lipoproteins and lipoprotein localization factors"/>
    <property type="match status" value="1"/>
</dbReference>
<comment type="similarity">
    <text evidence="2 13">Belongs to the LolB family.</text>
</comment>
<dbReference type="CDD" id="cd16326">
    <property type="entry name" value="LolB"/>
    <property type="match status" value="1"/>
</dbReference>
<keyword evidence="16" id="KW-1185">Reference proteome</keyword>
<evidence type="ECO:0000256" key="5">
    <source>
        <dbReference type="ARBA" id="ARBA00022448"/>
    </source>
</evidence>
<dbReference type="Pfam" id="PF03550">
    <property type="entry name" value="LolB"/>
    <property type="match status" value="1"/>
</dbReference>
<keyword evidence="11 13" id="KW-0998">Cell outer membrane</keyword>
<proteinExistence type="inferred from homology"/>
<evidence type="ECO:0000256" key="2">
    <source>
        <dbReference type="ARBA" id="ARBA00009696"/>
    </source>
</evidence>
<dbReference type="Gene3D" id="2.50.20.10">
    <property type="entry name" value="Lipoprotein localisation LolA/LolB/LppX"/>
    <property type="match status" value="1"/>
</dbReference>
<evidence type="ECO:0000256" key="13">
    <source>
        <dbReference type="HAMAP-Rule" id="MF_00233"/>
    </source>
</evidence>
<protein>
    <recommendedName>
        <fullName evidence="4 13">Outer-membrane lipoprotein LolB</fullName>
    </recommendedName>
</protein>
<dbReference type="RefSeq" id="WP_322520448.1">
    <property type="nucleotide sequence ID" value="NZ_CP140153.1"/>
</dbReference>
<keyword evidence="5 13" id="KW-0813">Transport</keyword>
<keyword evidence="9" id="KW-0564">Palmitate</keyword>
<comment type="function">
    <text evidence="13">Plays a critical role in the incorporation of lipoproteins in the outer membrane after they are released by the LolA protein.</text>
</comment>
<keyword evidence="7 13" id="KW-0653">Protein transport</keyword>
<keyword evidence="10 13" id="KW-0143">Chaperone</keyword>
<evidence type="ECO:0000256" key="3">
    <source>
        <dbReference type="ARBA" id="ARBA00011245"/>
    </source>
</evidence>
<evidence type="ECO:0000256" key="12">
    <source>
        <dbReference type="ARBA" id="ARBA00023288"/>
    </source>
</evidence>
<evidence type="ECO:0000256" key="7">
    <source>
        <dbReference type="ARBA" id="ARBA00022927"/>
    </source>
</evidence>
<keyword evidence="12 15" id="KW-0449">Lipoprotein</keyword>
<evidence type="ECO:0000256" key="8">
    <source>
        <dbReference type="ARBA" id="ARBA00023136"/>
    </source>
</evidence>
<dbReference type="Proteomes" id="UP001327459">
    <property type="component" value="Chromosome"/>
</dbReference>
<comment type="subcellular location">
    <subcellularLocation>
        <location evidence="1">Cell outer membrane</location>
        <topology evidence="1">Lipid-anchor</topology>
    </subcellularLocation>
</comment>
<name>A0ABZ0YTE0_9GAMM</name>
<dbReference type="EMBL" id="CP140153">
    <property type="protein sequence ID" value="WQH15419.1"/>
    <property type="molecule type" value="Genomic_DNA"/>
</dbReference>
<comment type="subunit">
    <text evidence="3 13">Monomer.</text>
</comment>
<keyword evidence="8 13" id="KW-0472">Membrane</keyword>
<sequence length="218" mass="23550">MPVIAPSAALRRLAALFVVTALLSGCASLLGTQPTEPASEAQLAAWGSHASQLESMTDWSFDGRAAVRSGVTGGSVQLEWTQVGTVTSLDLSGPFDTGRLAMTGTPGHMLLTDGKGNRRVTDDPEALFEEQTGWRIPLATLPRWVRGLPSDSLDALSAGDYQLDNQGRLAAFTDEGWEVEYARYQAVGRFTLPHFVELNNDGMRIRIVVDSWDTGQSR</sequence>
<evidence type="ECO:0000256" key="9">
    <source>
        <dbReference type="ARBA" id="ARBA00023139"/>
    </source>
</evidence>
<organism evidence="15 16">
    <name type="scientific">Guyparkeria halophila</name>
    <dbReference type="NCBI Taxonomy" id="47960"/>
    <lineage>
        <taxon>Bacteria</taxon>
        <taxon>Pseudomonadati</taxon>
        <taxon>Pseudomonadota</taxon>
        <taxon>Gammaproteobacteria</taxon>
        <taxon>Chromatiales</taxon>
        <taxon>Thioalkalibacteraceae</taxon>
        <taxon>Guyparkeria</taxon>
    </lineage>
</organism>
<keyword evidence="6 14" id="KW-0732">Signal</keyword>
<dbReference type="InterPro" id="IPR029046">
    <property type="entry name" value="LolA/LolB/LppX"/>
</dbReference>
<dbReference type="InterPro" id="IPR004565">
    <property type="entry name" value="OM_lipoprot_LolB"/>
</dbReference>
<evidence type="ECO:0000256" key="14">
    <source>
        <dbReference type="SAM" id="SignalP"/>
    </source>
</evidence>
<evidence type="ECO:0000256" key="6">
    <source>
        <dbReference type="ARBA" id="ARBA00022729"/>
    </source>
</evidence>
<feature type="chain" id="PRO_5045269835" description="Outer-membrane lipoprotein LolB" evidence="14">
    <location>
        <begin position="28"/>
        <end position="218"/>
    </location>
</feature>
<reference evidence="15 16" key="1">
    <citation type="submission" date="2023-11" db="EMBL/GenBank/DDBJ databases">
        <title>MicrobeMod: A computational toolkit for identifying prokaryotic methylation and restriction-modification with nanopore sequencing.</title>
        <authorList>
            <person name="Crits-Christoph A."/>
            <person name="Kang S.C."/>
            <person name="Lee H."/>
            <person name="Ostrov N."/>
        </authorList>
    </citation>
    <scope>NUCLEOTIDE SEQUENCE [LARGE SCALE GENOMIC DNA]</scope>
    <source>
        <strain evidence="15 16">ATCC 49870</strain>
    </source>
</reference>
<dbReference type="NCBIfam" id="TIGR00548">
    <property type="entry name" value="lolB"/>
    <property type="match status" value="1"/>
</dbReference>
<evidence type="ECO:0000313" key="16">
    <source>
        <dbReference type="Proteomes" id="UP001327459"/>
    </source>
</evidence>
<evidence type="ECO:0000256" key="11">
    <source>
        <dbReference type="ARBA" id="ARBA00023237"/>
    </source>
</evidence>
<evidence type="ECO:0000313" key="15">
    <source>
        <dbReference type="EMBL" id="WQH15419.1"/>
    </source>
</evidence>
<evidence type="ECO:0000256" key="4">
    <source>
        <dbReference type="ARBA" id="ARBA00016202"/>
    </source>
</evidence>
<accession>A0ABZ0YTE0</accession>
<evidence type="ECO:0000256" key="1">
    <source>
        <dbReference type="ARBA" id="ARBA00004459"/>
    </source>
</evidence>
<gene>
    <name evidence="13 15" type="primary">lolB</name>
    <name evidence="15" type="ORF">SR882_06505</name>
</gene>
<dbReference type="HAMAP" id="MF_00233">
    <property type="entry name" value="LolB"/>
    <property type="match status" value="1"/>
</dbReference>